<organism evidence="2 3">
    <name type="scientific">Neoroseomonas terrae</name>
    <dbReference type="NCBI Taxonomy" id="424799"/>
    <lineage>
        <taxon>Bacteria</taxon>
        <taxon>Pseudomonadati</taxon>
        <taxon>Pseudomonadota</taxon>
        <taxon>Alphaproteobacteria</taxon>
        <taxon>Acetobacterales</taxon>
        <taxon>Acetobacteraceae</taxon>
        <taxon>Neoroseomonas</taxon>
    </lineage>
</organism>
<protein>
    <recommendedName>
        <fullName evidence="1">DUF6285 domain-containing protein</fullName>
    </recommendedName>
</protein>
<dbReference type="RefSeq" id="WP_211868000.1">
    <property type="nucleotide sequence ID" value="NZ_JAAEDI010000008.1"/>
</dbReference>
<keyword evidence="3" id="KW-1185">Reference proteome</keyword>
<dbReference type="InterPro" id="IPR046252">
    <property type="entry name" value="DUF6285"/>
</dbReference>
<dbReference type="Proteomes" id="UP000698752">
    <property type="component" value="Unassembled WGS sequence"/>
</dbReference>
<evidence type="ECO:0000259" key="1">
    <source>
        <dbReference type="Pfam" id="PF19802"/>
    </source>
</evidence>
<comment type="caution">
    <text evidence="2">The sequence shown here is derived from an EMBL/GenBank/DDBJ whole genome shotgun (WGS) entry which is preliminary data.</text>
</comment>
<sequence length="102" mass="10374">MDGEDPQAADLLATARDVLLNDLLPALPSDKAFAARMIANAMAIAARAAEATPGPDADLRALAADIRAGRCDPGSARHAETAALLDAITRARCAVSAPRALG</sequence>
<dbReference type="Pfam" id="PF19802">
    <property type="entry name" value="DUF6285"/>
    <property type="match status" value="1"/>
</dbReference>
<dbReference type="EMBL" id="JAAEDI010000008">
    <property type="protein sequence ID" value="MBR0649773.1"/>
    <property type="molecule type" value="Genomic_DNA"/>
</dbReference>
<accession>A0ABS5EFH6</accession>
<name>A0ABS5EFH6_9PROT</name>
<evidence type="ECO:0000313" key="2">
    <source>
        <dbReference type="EMBL" id="MBR0649773.1"/>
    </source>
</evidence>
<proteinExistence type="predicted"/>
<reference evidence="3" key="1">
    <citation type="journal article" date="2021" name="Syst. Appl. Microbiol.">
        <title>Roseomonas hellenica sp. nov., isolated from roots of wild-growing Alkanna tinctoria.</title>
        <authorList>
            <person name="Rat A."/>
            <person name="Naranjo H.D."/>
            <person name="Lebbe L."/>
            <person name="Cnockaert M."/>
            <person name="Krigas N."/>
            <person name="Grigoriadou K."/>
            <person name="Maloupa E."/>
            <person name="Willems A."/>
        </authorList>
    </citation>
    <scope>NUCLEOTIDE SEQUENCE [LARGE SCALE GENOMIC DNA]</scope>
    <source>
        <strain evidence="3">LMG 31159</strain>
    </source>
</reference>
<gene>
    <name evidence="2" type="ORF">GXW78_08870</name>
</gene>
<feature type="domain" description="DUF6285" evidence="1">
    <location>
        <begin position="25"/>
        <end position="99"/>
    </location>
</feature>
<evidence type="ECO:0000313" key="3">
    <source>
        <dbReference type="Proteomes" id="UP000698752"/>
    </source>
</evidence>